<dbReference type="PIRSF" id="PIRSF012443">
    <property type="entry name" value="UCP012443"/>
    <property type="match status" value="1"/>
</dbReference>
<name>A0AAW9QNL4_9CHRO</name>
<keyword evidence="1" id="KW-0732">Signal</keyword>
<dbReference type="Gene3D" id="2.50.20.10">
    <property type="entry name" value="Lipoprotein localisation LolA/LolB/LppX"/>
    <property type="match status" value="1"/>
</dbReference>
<dbReference type="AlphaFoldDB" id="A0AAW9QNL4"/>
<evidence type="ECO:0000313" key="2">
    <source>
        <dbReference type="EMBL" id="MEG3436331.1"/>
    </source>
</evidence>
<proteinExistence type="predicted"/>
<organism evidence="2 3">
    <name type="scientific">Pannus brasiliensis CCIBt3594</name>
    <dbReference type="NCBI Taxonomy" id="1427578"/>
    <lineage>
        <taxon>Bacteria</taxon>
        <taxon>Bacillati</taxon>
        <taxon>Cyanobacteriota</taxon>
        <taxon>Cyanophyceae</taxon>
        <taxon>Oscillatoriophycideae</taxon>
        <taxon>Chroococcales</taxon>
        <taxon>Microcystaceae</taxon>
        <taxon>Pannus</taxon>
    </lineage>
</organism>
<dbReference type="InterPro" id="IPR019207">
    <property type="entry name" value="DUF2092"/>
</dbReference>
<dbReference type="RefSeq" id="WP_332863786.1">
    <property type="nucleotide sequence ID" value="NZ_JBAFSM010000005.1"/>
</dbReference>
<gene>
    <name evidence="2" type="ORF">V0288_04295</name>
</gene>
<dbReference type="EMBL" id="JBAFSM010000005">
    <property type="protein sequence ID" value="MEG3436331.1"/>
    <property type="molecule type" value="Genomic_DNA"/>
</dbReference>
<feature type="chain" id="PRO_5043757230" evidence="1">
    <location>
        <begin position="21"/>
        <end position="266"/>
    </location>
</feature>
<evidence type="ECO:0000256" key="1">
    <source>
        <dbReference type="SAM" id="SignalP"/>
    </source>
</evidence>
<comment type="caution">
    <text evidence="2">The sequence shown here is derived from an EMBL/GenBank/DDBJ whole genome shotgun (WGS) entry which is preliminary data.</text>
</comment>
<dbReference type="InterPro" id="IPR029046">
    <property type="entry name" value="LolA/LolB/LppX"/>
</dbReference>
<protein>
    <submittedName>
        <fullName evidence="2">DUF2092 domain-containing protein</fullName>
    </submittedName>
</protein>
<dbReference type="SUPFAM" id="SSF89392">
    <property type="entry name" value="Prokaryotic lipoproteins and lipoprotein localization factors"/>
    <property type="match status" value="1"/>
</dbReference>
<dbReference type="Proteomes" id="UP001328733">
    <property type="component" value="Unassembled WGS sequence"/>
</dbReference>
<keyword evidence="3" id="KW-1185">Reference proteome</keyword>
<evidence type="ECO:0000313" key="3">
    <source>
        <dbReference type="Proteomes" id="UP001328733"/>
    </source>
</evidence>
<reference evidence="2 3" key="1">
    <citation type="submission" date="2024-01" db="EMBL/GenBank/DDBJ databases">
        <title>Genomic insights into the taxonomy and metabolism of the cyanobacterium Pannus brasiliensis CCIBt3594.</title>
        <authorList>
            <person name="Machado M."/>
            <person name="Botero N.B."/>
            <person name="Andreote A.P.D."/>
            <person name="Feitosa A.M.T."/>
            <person name="Popin R."/>
            <person name="Sivonen K."/>
            <person name="Fiore M.F."/>
        </authorList>
    </citation>
    <scope>NUCLEOTIDE SEQUENCE [LARGE SCALE GENOMIC DNA]</scope>
    <source>
        <strain evidence="2 3">CCIBt3594</strain>
    </source>
</reference>
<feature type="signal peptide" evidence="1">
    <location>
        <begin position="1"/>
        <end position="20"/>
    </location>
</feature>
<sequence length="266" mass="29539">MRRFLSIVSLGLPLVFPVVSATGLPAQTPPASAEKTAPRPRTAEQLLDEVCAVLKNARSFTVDMDITYDAVLDSGSKVQYSAYQQVWVQKPDRLRSDYIGDERATRFYYDGKTATLQDTNRNLYATKTAPNTLDGALNQVEEKYGITIPMSNLAAGDPCADIKANVSRMIFVGVDMVNRVPMYHLLLIGSDRDFQLWITREPRPLLKKAIITYKNLPGAPQYTAVLSNWNFNPKIPANTFTFTPPKGSIGIEFLPETGNETGDRSQ</sequence>
<dbReference type="Pfam" id="PF09865">
    <property type="entry name" value="DUF2092"/>
    <property type="match status" value="1"/>
</dbReference>
<accession>A0AAW9QNL4</accession>